<evidence type="ECO:0000259" key="6">
    <source>
        <dbReference type="Pfam" id="PF00171"/>
    </source>
</evidence>
<evidence type="ECO:0000256" key="3">
    <source>
        <dbReference type="ARBA" id="ARBA00023027"/>
    </source>
</evidence>
<dbReference type="PROSITE" id="PS00070">
    <property type="entry name" value="ALDEHYDE_DEHYDR_CYS"/>
    <property type="match status" value="1"/>
</dbReference>
<keyword evidence="8" id="KW-1185">Reference proteome</keyword>
<protein>
    <recommendedName>
        <fullName evidence="4">N-succinylglutamate 5-semialdehyde dehydrogenase</fullName>
        <ecNumber evidence="4">1.2.1.71</ecNumber>
    </recommendedName>
    <alternativeName>
        <fullName evidence="4">Succinylglutamic semialdehyde dehydrogenase</fullName>
        <shortName evidence="4">SGSD</shortName>
    </alternativeName>
</protein>
<dbReference type="InterPro" id="IPR015590">
    <property type="entry name" value="Aldehyde_DH_dom"/>
</dbReference>
<keyword evidence="3 4" id="KW-0520">NAD</keyword>
<dbReference type="Proteomes" id="UP000462621">
    <property type="component" value="Unassembled WGS sequence"/>
</dbReference>
<feature type="active site" evidence="4">
    <location>
        <position position="282"/>
    </location>
</feature>
<gene>
    <name evidence="4 7" type="primary">astD</name>
    <name evidence="7" type="ORF">F9817_13395</name>
</gene>
<comment type="function">
    <text evidence="4">Catalyzes the NAD-dependent reduction of succinylglutamate semialdehyde into succinylglutamate.</text>
</comment>
<dbReference type="HAMAP" id="MF_01174">
    <property type="entry name" value="Aldedh_AstD"/>
    <property type="match status" value="1"/>
</dbReference>
<dbReference type="Pfam" id="PF00171">
    <property type="entry name" value="Aldedh"/>
    <property type="match status" value="1"/>
</dbReference>
<keyword evidence="1 4" id="KW-0056">Arginine metabolism</keyword>
<comment type="catalytic activity">
    <reaction evidence="4">
        <text>N-succinyl-L-glutamate 5-semialdehyde + NAD(+) + H2O = N-succinyl-L-glutamate + NADH + 2 H(+)</text>
        <dbReference type="Rhea" id="RHEA:10812"/>
        <dbReference type="ChEBI" id="CHEBI:15377"/>
        <dbReference type="ChEBI" id="CHEBI:15378"/>
        <dbReference type="ChEBI" id="CHEBI:57540"/>
        <dbReference type="ChEBI" id="CHEBI:57945"/>
        <dbReference type="ChEBI" id="CHEBI:58520"/>
        <dbReference type="ChEBI" id="CHEBI:58763"/>
        <dbReference type="EC" id="1.2.1.71"/>
    </reaction>
</comment>
<comment type="pathway">
    <text evidence="4">Amino-acid degradation; L-arginine degradation via AST pathway; L-glutamate and succinate from L-arginine: step 4/5.</text>
</comment>
<dbReference type="InterPro" id="IPR029510">
    <property type="entry name" value="Ald_DH_CS_GLU"/>
</dbReference>
<evidence type="ECO:0000256" key="4">
    <source>
        <dbReference type="HAMAP-Rule" id="MF_01174"/>
    </source>
</evidence>
<evidence type="ECO:0000313" key="7">
    <source>
        <dbReference type="EMBL" id="MZI94189.1"/>
    </source>
</evidence>
<dbReference type="GO" id="GO:0019544">
    <property type="term" value="P:L-arginine catabolic process to L-glutamate"/>
    <property type="evidence" value="ECO:0007669"/>
    <property type="project" value="UniProtKB-UniRule"/>
</dbReference>
<comment type="similarity">
    <text evidence="4">Belongs to the aldehyde dehydrogenase family. AstD subfamily.</text>
</comment>
<dbReference type="SUPFAM" id="SSF53720">
    <property type="entry name" value="ALDH-like"/>
    <property type="match status" value="1"/>
</dbReference>
<dbReference type="Gene3D" id="3.40.605.10">
    <property type="entry name" value="Aldehyde Dehydrogenase, Chain A, domain 1"/>
    <property type="match status" value="1"/>
</dbReference>
<sequence>MIKTQPNVFTNGQWQTTGTALFSKTNPANGELVWQGHETENACVEQVVSNARTAFKTWARTAFDERVAIVKRFAELVANNKQILAETIANETGKPLWEALTEAQAMANKVAISITSYHERTGEKVTDIAGGTASLRHRPHGVMAVFGPYNFPGHLPNGHIVPALIAGNTIVFKPSELTPFTAQKTIELWEQAGLPSGVINLVQGGKETGIALAASTGIDGLLFTGSANVGYLLHEQFASRPDKILALEMGGNNPLVIDSYDDTDGVVNLIIQSAFISAGQRCTCSRRLLVPHGEQGDALIARLVDVTKQIKVGAWTEKEQPFMGPVVSVAAAQHMLNAQDELIKKGAISLVKMEQLVPETGLLSPAILDVTNATDLVDEEYFGPLLTVIRYNTREEAIDIANNTRFGLSAGLVSKDKAFYEQFLIDVRAGIINWNKPLTGAASNAPFGGPGASGNHRPSAYYAADYCAWPVASLETDHVEMPEAVSPGLDFSSNK</sequence>
<dbReference type="InterPro" id="IPR016163">
    <property type="entry name" value="Ald_DH_C"/>
</dbReference>
<dbReference type="EMBL" id="WEKT01000024">
    <property type="protein sequence ID" value="MZI94189.1"/>
    <property type="molecule type" value="Genomic_DNA"/>
</dbReference>
<evidence type="ECO:0000313" key="8">
    <source>
        <dbReference type="Proteomes" id="UP000462621"/>
    </source>
</evidence>
<dbReference type="InterPro" id="IPR017649">
    <property type="entry name" value="SuccinylGlu_semiald_DH_AstD"/>
</dbReference>
<dbReference type="UniPathway" id="UPA00185">
    <property type="reaction ID" value="UER00282"/>
</dbReference>
<dbReference type="EC" id="1.2.1.71" evidence="4"/>
<dbReference type="AlphaFoldDB" id="A0A7X4LLN4"/>
<dbReference type="InterPro" id="IPR016162">
    <property type="entry name" value="Ald_DH_N"/>
</dbReference>
<feature type="domain" description="Aldehyde dehydrogenase" evidence="6">
    <location>
        <begin position="20"/>
        <end position="465"/>
    </location>
</feature>
<dbReference type="PANTHER" id="PTHR11699">
    <property type="entry name" value="ALDEHYDE DEHYDROGENASE-RELATED"/>
    <property type="match status" value="1"/>
</dbReference>
<feature type="active site" evidence="4 5">
    <location>
        <position position="248"/>
    </location>
</feature>
<dbReference type="InterPro" id="IPR016161">
    <property type="entry name" value="Ald_DH/histidinol_DH"/>
</dbReference>
<reference evidence="7 8" key="1">
    <citation type="submission" date="2019-10" db="EMBL/GenBank/DDBJ databases">
        <title>Vibrio sp. nov. isolated from a shrimp pond.</title>
        <authorList>
            <person name="Gomez-Gil B."/>
            <person name="Enciso-Ibarra J."/>
            <person name="Enciso-Ibarra K."/>
            <person name="Bolan-Mejia C."/>
        </authorList>
    </citation>
    <scope>NUCLEOTIDE SEQUENCE [LARGE SCALE GENOMIC DNA]</scope>
    <source>
        <strain evidence="7 8">CAIM 722</strain>
    </source>
</reference>
<dbReference type="GO" id="GO:0019545">
    <property type="term" value="P:L-arginine catabolic process to succinate"/>
    <property type="evidence" value="ECO:0007669"/>
    <property type="project" value="UniProtKB-UniRule"/>
</dbReference>
<organism evidence="7 8">
    <name type="scientific">Vibrio eleionomae</name>
    <dbReference type="NCBI Taxonomy" id="2653505"/>
    <lineage>
        <taxon>Bacteria</taxon>
        <taxon>Pseudomonadati</taxon>
        <taxon>Pseudomonadota</taxon>
        <taxon>Gammaproteobacteria</taxon>
        <taxon>Vibrionales</taxon>
        <taxon>Vibrionaceae</taxon>
        <taxon>Vibrio</taxon>
    </lineage>
</organism>
<dbReference type="Gene3D" id="3.40.309.10">
    <property type="entry name" value="Aldehyde Dehydrogenase, Chain A, domain 2"/>
    <property type="match status" value="1"/>
</dbReference>
<feature type="binding site" evidence="4">
    <location>
        <begin position="225"/>
        <end position="230"/>
    </location>
    <ligand>
        <name>NAD(+)</name>
        <dbReference type="ChEBI" id="CHEBI:57540"/>
    </ligand>
</feature>
<evidence type="ECO:0000256" key="2">
    <source>
        <dbReference type="ARBA" id="ARBA00023002"/>
    </source>
</evidence>
<dbReference type="GO" id="GO:0043824">
    <property type="term" value="F:succinylglutamate-semialdehyde dehydrogenase activity"/>
    <property type="evidence" value="ECO:0007669"/>
    <property type="project" value="UniProtKB-EC"/>
</dbReference>
<proteinExistence type="inferred from homology"/>
<dbReference type="PROSITE" id="PS00687">
    <property type="entry name" value="ALDEHYDE_DEHYDR_GLU"/>
    <property type="match status" value="1"/>
</dbReference>
<dbReference type="FunFam" id="3.40.605.10:FF:000010">
    <property type="entry name" value="N-succinylglutamate 5-semialdehyde dehydrogenase"/>
    <property type="match status" value="1"/>
</dbReference>
<name>A0A7X4LLN4_9VIBR</name>
<keyword evidence="2 4" id="KW-0560">Oxidoreductase</keyword>
<evidence type="ECO:0000256" key="5">
    <source>
        <dbReference type="PROSITE-ProRule" id="PRU10007"/>
    </source>
</evidence>
<dbReference type="NCBIfam" id="TIGR03240">
    <property type="entry name" value="arg_catab_astD"/>
    <property type="match status" value="1"/>
</dbReference>
<dbReference type="NCBIfam" id="NF006992">
    <property type="entry name" value="PRK09457.1"/>
    <property type="match status" value="1"/>
</dbReference>
<dbReference type="InterPro" id="IPR016160">
    <property type="entry name" value="Ald_DH_CS_CYS"/>
</dbReference>
<evidence type="ECO:0000256" key="1">
    <source>
        <dbReference type="ARBA" id="ARBA00022503"/>
    </source>
</evidence>
<dbReference type="CDD" id="cd07095">
    <property type="entry name" value="ALDH_SGSD_AstD"/>
    <property type="match status" value="1"/>
</dbReference>
<comment type="caution">
    <text evidence="7">The sequence shown here is derived from an EMBL/GenBank/DDBJ whole genome shotgun (WGS) entry which is preliminary data.</text>
</comment>
<accession>A0A7X4LLN4</accession>
<dbReference type="RefSeq" id="WP_161156354.1">
    <property type="nucleotide sequence ID" value="NZ_WEKT01000024.1"/>
</dbReference>